<evidence type="ECO:0000256" key="5">
    <source>
        <dbReference type="ARBA" id="ARBA00022747"/>
    </source>
</evidence>
<evidence type="ECO:0000256" key="7">
    <source>
        <dbReference type="SAM" id="Coils"/>
    </source>
</evidence>
<dbReference type="Proteomes" id="UP000019050">
    <property type="component" value="Unassembled WGS sequence"/>
</dbReference>
<reference evidence="9" key="1">
    <citation type="submission" date="2013-06" db="EMBL/GenBank/DDBJ databases">
        <authorList>
            <person name="Weinstock G."/>
            <person name="Sodergren E."/>
            <person name="Clifton S."/>
            <person name="Fulton L."/>
            <person name="Fulton B."/>
            <person name="Courtney L."/>
            <person name="Fronick C."/>
            <person name="Harrison M."/>
            <person name="Strong C."/>
            <person name="Farmer C."/>
            <person name="Delahaunty K."/>
            <person name="Markovic C."/>
            <person name="Hall O."/>
            <person name="Minx P."/>
            <person name="Tomlinson C."/>
            <person name="Mitreva M."/>
            <person name="Nelson J."/>
            <person name="Hou S."/>
            <person name="Wollam A."/>
            <person name="Pepin K.H."/>
            <person name="Johnson M."/>
            <person name="Bhonagiri V."/>
            <person name="Nash W.E."/>
            <person name="Warren W."/>
            <person name="Chinwalla A."/>
            <person name="Mardis E.R."/>
            <person name="Wilson R.K."/>
        </authorList>
    </citation>
    <scope>NUCLEOTIDE SEQUENCE [LARGE SCALE GENOMIC DNA]</scope>
    <source>
        <strain evidence="9">ATCC 49176</strain>
    </source>
</reference>
<sequence length="424" mass="48805">MKAEDVNKIIGIAENYELPSKLLDLMLSNQRENIFNQFLELEQDLSFDWFTDYFQQEHGDRDKLKQDFTPKEVAHLVNSISGPATSVADICAGTGGLTIKKWNEQREAECFYYMEEFASRAIPILIFNIAIRNMNAEIVHCDALTQEVFGIYRLIPGDRFSTVEKVTERTGRTDFDAVIMNPPYSLTWSGDKSLINDPRFSGYGVAPKSKADYAFILHGLAILKETGTLVAILPHGVLFRGAAEGEIRTELIRRRQLETVIGLPDNLFLNTSIPVALLILKKKREDEDVYFIDASKEFIKGKAQNNLSDEHVDNILTAYRLRRNIDKFSNLAKPHEIESNDYNLNIPRYVDTFEPEPIIPMQELLDSLIQTEREIQTTELELLNFMRQLVGTTPEAQNQQKECVEKFEELIENRQEFYKQMELF</sequence>
<keyword evidence="2 9" id="KW-0489">Methyltransferase</keyword>
<evidence type="ECO:0000256" key="1">
    <source>
        <dbReference type="ARBA" id="ARBA00011900"/>
    </source>
</evidence>
<protein>
    <recommendedName>
        <fullName evidence="1">site-specific DNA-methyltransferase (adenine-specific)</fullName>
        <ecNumber evidence="1">2.1.1.72</ecNumber>
    </recommendedName>
</protein>
<evidence type="ECO:0000256" key="3">
    <source>
        <dbReference type="ARBA" id="ARBA00022679"/>
    </source>
</evidence>
<keyword evidence="4" id="KW-0949">S-adenosyl-L-methionine</keyword>
<keyword evidence="3" id="KW-0808">Transferase</keyword>
<dbReference type="InterPro" id="IPR051537">
    <property type="entry name" value="DNA_Adenine_Mtase"/>
</dbReference>
<dbReference type="eggNOG" id="COG0286">
    <property type="taxonomic scope" value="Bacteria"/>
</dbReference>
<dbReference type="RefSeq" id="WP_023392090.1">
    <property type="nucleotide sequence ID" value="NZ_KI535340.1"/>
</dbReference>
<dbReference type="GO" id="GO:0009307">
    <property type="term" value="P:DNA restriction-modification system"/>
    <property type="evidence" value="ECO:0007669"/>
    <property type="project" value="UniProtKB-KW"/>
</dbReference>
<dbReference type="OrthoDB" id="9814572at2"/>
<comment type="catalytic activity">
    <reaction evidence="6">
        <text>a 2'-deoxyadenosine in DNA + S-adenosyl-L-methionine = an N(6)-methyl-2'-deoxyadenosine in DNA + S-adenosyl-L-homocysteine + H(+)</text>
        <dbReference type="Rhea" id="RHEA:15197"/>
        <dbReference type="Rhea" id="RHEA-COMP:12418"/>
        <dbReference type="Rhea" id="RHEA-COMP:12419"/>
        <dbReference type="ChEBI" id="CHEBI:15378"/>
        <dbReference type="ChEBI" id="CHEBI:57856"/>
        <dbReference type="ChEBI" id="CHEBI:59789"/>
        <dbReference type="ChEBI" id="CHEBI:90615"/>
        <dbReference type="ChEBI" id="CHEBI:90616"/>
        <dbReference type="EC" id="2.1.1.72"/>
    </reaction>
</comment>
<dbReference type="STRING" id="592010.GCWU000182_001448"/>
<dbReference type="GO" id="GO:0009007">
    <property type="term" value="F:site-specific DNA-methyltransferase (adenine-specific) activity"/>
    <property type="evidence" value="ECO:0007669"/>
    <property type="project" value="UniProtKB-EC"/>
</dbReference>
<evidence type="ECO:0000313" key="10">
    <source>
        <dbReference type="Proteomes" id="UP000019050"/>
    </source>
</evidence>
<dbReference type="InterPro" id="IPR002052">
    <property type="entry name" value="DNA_methylase_N6_adenine_CS"/>
</dbReference>
<dbReference type="InterPro" id="IPR003356">
    <property type="entry name" value="DNA_methylase_A-5"/>
</dbReference>
<dbReference type="PRINTS" id="PR00507">
    <property type="entry name" value="N12N6MTFRASE"/>
</dbReference>
<name>W1Q2H4_ABIDE</name>
<evidence type="ECO:0000256" key="4">
    <source>
        <dbReference type="ARBA" id="ARBA00022691"/>
    </source>
</evidence>
<dbReference type="PANTHER" id="PTHR42933:SF1">
    <property type="entry name" value="SITE-SPECIFIC DNA-METHYLTRANSFERASE (ADENINE-SPECIFIC)"/>
    <property type="match status" value="1"/>
</dbReference>
<comment type="caution">
    <text evidence="9">The sequence shown here is derived from an EMBL/GenBank/DDBJ whole genome shotgun (WGS) entry which is preliminary data.</text>
</comment>
<evidence type="ECO:0000259" key="8">
    <source>
        <dbReference type="Pfam" id="PF02384"/>
    </source>
</evidence>
<dbReference type="GO" id="GO:0008170">
    <property type="term" value="F:N-methyltransferase activity"/>
    <property type="evidence" value="ECO:0007669"/>
    <property type="project" value="InterPro"/>
</dbReference>
<dbReference type="PROSITE" id="PS00092">
    <property type="entry name" value="N6_MTASE"/>
    <property type="match status" value="1"/>
</dbReference>
<dbReference type="EMBL" id="ACIN03000013">
    <property type="protein sequence ID" value="ESK65287.1"/>
    <property type="molecule type" value="Genomic_DNA"/>
</dbReference>
<proteinExistence type="predicted"/>
<dbReference type="AlphaFoldDB" id="W1Q2H4"/>
<dbReference type="GO" id="GO:0032259">
    <property type="term" value="P:methylation"/>
    <property type="evidence" value="ECO:0007669"/>
    <property type="project" value="UniProtKB-KW"/>
</dbReference>
<dbReference type="GO" id="GO:0003677">
    <property type="term" value="F:DNA binding"/>
    <property type="evidence" value="ECO:0007669"/>
    <property type="project" value="InterPro"/>
</dbReference>
<dbReference type="PANTHER" id="PTHR42933">
    <property type="entry name" value="SLR6095 PROTEIN"/>
    <property type="match status" value="1"/>
</dbReference>
<dbReference type="InterPro" id="IPR029063">
    <property type="entry name" value="SAM-dependent_MTases_sf"/>
</dbReference>
<dbReference type="HOGENOM" id="CLU_013049_7_0_9"/>
<keyword evidence="7" id="KW-0175">Coiled coil</keyword>
<evidence type="ECO:0000313" key="9">
    <source>
        <dbReference type="EMBL" id="ESK65287.1"/>
    </source>
</evidence>
<organism evidence="9 10">
    <name type="scientific">Abiotrophia defectiva ATCC 49176</name>
    <dbReference type="NCBI Taxonomy" id="592010"/>
    <lineage>
        <taxon>Bacteria</taxon>
        <taxon>Bacillati</taxon>
        <taxon>Bacillota</taxon>
        <taxon>Bacilli</taxon>
        <taxon>Lactobacillales</taxon>
        <taxon>Aerococcaceae</taxon>
        <taxon>Abiotrophia</taxon>
    </lineage>
</organism>
<dbReference type="GeneID" id="84817951"/>
<feature type="domain" description="DNA methylase adenine-specific" evidence="8">
    <location>
        <begin position="49"/>
        <end position="354"/>
    </location>
</feature>
<gene>
    <name evidence="9" type="ORF">GCWU000182_001448</name>
</gene>
<dbReference type="Pfam" id="PF02384">
    <property type="entry name" value="N6_Mtase"/>
    <property type="match status" value="1"/>
</dbReference>
<keyword evidence="5" id="KW-0680">Restriction system</keyword>
<dbReference type="Gene3D" id="3.40.50.150">
    <property type="entry name" value="Vaccinia Virus protein VP39"/>
    <property type="match status" value="1"/>
</dbReference>
<accession>W1Q2H4</accession>
<evidence type="ECO:0000256" key="2">
    <source>
        <dbReference type="ARBA" id="ARBA00022603"/>
    </source>
</evidence>
<keyword evidence="10" id="KW-1185">Reference proteome</keyword>
<evidence type="ECO:0000256" key="6">
    <source>
        <dbReference type="ARBA" id="ARBA00047942"/>
    </source>
</evidence>
<feature type="coiled-coil region" evidence="7">
    <location>
        <begin position="361"/>
        <end position="388"/>
    </location>
</feature>
<dbReference type="EC" id="2.1.1.72" evidence="1"/>
<dbReference type="SUPFAM" id="SSF53335">
    <property type="entry name" value="S-adenosyl-L-methionine-dependent methyltransferases"/>
    <property type="match status" value="1"/>
</dbReference>